<evidence type="ECO:0000256" key="3">
    <source>
        <dbReference type="ARBA" id="ARBA00017941"/>
    </source>
</evidence>
<comment type="subunit">
    <text evidence="5 6">The basal body constitutes a major portion of the flagellar organelle and consists of four rings (L,P,S, and M) mounted on a central rod. The rod consists of about 26 subunits of FlgG in the distal portion, and FlgB, FlgC and FlgF are thought to build up the proximal portion of the rod with about 6 subunits each.</text>
</comment>
<evidence type="ECO:0000256" key="2">
    <source>
        <dbReference type="ARBA" id="ARBA00009677"/>
    </source>
</evidence>
<evidence type="ECO:0000256" key="5">
    <source>
        <dbReference type="ARBA" id="ARBA00025933"/>
    </source>
</evidence>
<dbReference type="Proteomes" id="UP000680706">
    <property type="component" value="Chromosome"/>
</dbReference>
<dbReference type="NCBIfam" id="TIGR01395">
    <property type="entry name" value="FlgC"/>
    <property type="match status" value="1"/>
</dbReference>
<dbReference type="Pfam" id="PF06429">
    <property type="entry name" value="Flg_bbr_C"/>
    <property type="match status" value="1"/>
</dbReference>
<dbReference type="InterPro" id="IPR010930">
    <property type="entry name" value="Flg_bb/hook_C_dom"/>
</dbReference>
<dbReference type="InterPro" id="IPR001444">
    <property type="entry name" value="Flag_bb_rod_N"/>
</dbReference>
<comment type="similarity">
    <text evidence="2">Belongs to the flagella basal body rod proteins family.</text>
</comment>
<keyword evidence="9" id="KW-0969">Cilium</keyword>
<proteinExistence type="inferred from homology"/>
<dbReference type="InterPro" id="IPR006299">
    <property type="entry name" value="FlgC"/>
</dbReference>
<feature type="domain" description="Flagellar basal body rod protein N-terminal" evidence="7">
    <location>
        <begin position="14"/>
        <end position="40"/>
    </location>
</feature>
<dbReference type="PANTHER" id="PTHR30435:SF2">
    <property type="entry name" value="FLAGELLAR BASAL-BODY ROD PROTEIN FLGC"/>
    <property type="match status" value="1"/>
</dbReference>
<dbReference type="Pfam" id="PF00460">
    <property type="entry name" value="Flg_bb_rod"/>
    <property type="match status" value="1"/>
</dbReference>
<dbReference type="InterPro" id="IPR019776">
    <property type="entry name" value="Flagellar_basal_body_rod_CS"/>
</dbReference>
<dbReference type="RefSeq" id="WP_075701805.1">
    <property type="nucleotide sequence ID" value="NZ_CP074126.1"/>
</dbReference>
<evidence type="ECO:0000313" key="9">
    <source>
        <dbReference type="EMBL" id="QUS54736.1"/>
    </source>
</evidence>
<keyword evidence="9" id="KW-0966">Cell projection</keyword>
<keyword evidence="9" id="KW-0282">Flagellum</keyword>
<dbReference type="EMBL" id="CP074126">
    <property type="protein sequence ID" value="QUS54736.1"/>
    <property type="molecule type" value="Genomic_DNA"/>
</dbReference>
<reference evidence="9 10" key="1">
    <citation type="journal article" date="2021" name="Angew. Chem. Int. Ed. Engl.">
        <title>A novel family of nonribosomal peptides modulate collective behavior in Pseudovibrio bacteria isolated from marine sponges.</title>
        <authorList>
            <person name="Ioca L.P."/>
            <person name="Dai Y."/>
            <person name="Kunakom S."/>
            <person name="Diaz-Espinosa J."/>
            <person name="Krunic A."/>
            <person name="Crnkovic C.M."/>
            <person name="Orjala J."/>
            <person name="Sanchez L.M."/>
            <person name="Ferreira A.G."/>
            <person name="Berlinck R.G.S."/>
            <person name="Eustaquio A.S."/>
        </authorList>
    </citation>
    <scope>NUCLEOTIDE SEQUENCE [LARGE SCALE GENOMIC DNA]</scope>
    <source>
        <strain evidence="9 10">Ab134</strain>
    </source>
</reference>
<name>A0ABX8AM01_9HYPH</name>
<dbReference type="PROSITE" id="PS00588">
    <property type="entry name" value="FLAGELLA_BB_ROD"/>
    <property type="match status" value="1"/>
</dbReference>
<evidence type="ECO:0000259" key="8">
    <source>
        <dbReference type="Pfam" id="PF06429"/>
    </source>
</evidence>
<keyword evidence="10" id="KW-1185">Reference proteome</keyword>
<feature type="domain" description="Flagellar basal-body/hook protein C-terminal" evidence="8">
    <location>
        <begin position="95"/>
        <end position="137"/>
    </location>
</feature>
<evidence type="ECO:0000256" key="1">
    <source>
        <dbReference type="ARBA" id="ARBA00004117"/>
    </source>
</evidence>
<gene>
    <name evidence="9" type="primary">flgC</name>
    <name evidence="9" type="ORF">KGB56_15255</name>
</gene>
<evidence type="ECO:0000256" key="4">
    <source>
        <dbReference type="ARBA" id="ARBA00023143"/>
    </source>
</evidence>
<evidence type="ECO:0000313" key="10">
    <source>
        <dbReference type="Proteomes" id="UP000680706"/>
    </source>
</evidence>
<protein>
    <recommendedName>
        <fullName evidence="3 6">Flagellar basal-body rod protein FlgC</fullName>
    </recommendedName>
</protein>
<dbReference type="PANTHER" id="PTHR30435">
    <property type="entry name" value="FLAGELLAR PROTEIN"/>
    <property type="match status" value="1"/>
</dbReference>
<evidence type="ECO:0000259" key="7">
    <source>
        <dbReference type="Pfam" id="PF00460"/>
    </source>
</evidence>
<accession>A0ABX8AM01</accession>
<sequence>MWEGTMDFIKSMFIAASGLKAQTGRMRVIAENIANADSTGQTPGEDPYRRKVPTFSSSFDAKVEAELVKLGRVREDKSEFKLRYEPDHPAANDKGYVKMPNVNTLVEMADMQEATRSYEANLNVVKSSRSMMQKTLDILRG</sequence>
<keyword evidence="4 6" id="KW-0975">Bacterial flagellum</keyword>
<evidence type="ECO:0000256" key="6">
    <source>
        <dbReference type="RuleBase" id="RU362062"/>
    </source>
</evidence>
<comment type="subcellular location">
    <subcellularLocation>
        <location evidence="1 6">Bacterial flagellum basal body</location>
    </subcellularLocation>
</comment>
<organism evidence="9 10">
    <name type="scientific">Pseudovibrio brasiliensis</name>
    <dbReference type="NCBI Taxonomy" id="1898042"/>
    <lineage>
        <taxon>Bacteria</taxon>
        <taxon>Pseudomonadati</taxon>
        <taxon>Pseudomonadota</taxon>
        <taxon>Alphaproteobacteria</taxon>
        <taxon>Hyphomicrobiales</taxon>
        <taxon>Stappiaceae</taxon>
        <taxon>Pseudovibrio</taxon>
    </lineage>
</organism>